<keyword evidence="3" id="KW-1185">Reference proteome</keyword>
<proteinExistence type="predicted"/>
<keyword evidence="1" id="KW-0472">Membrane</keyword>
<dbReference type="Proteomes" id="UP000663792">
    <property type="component" value="Unassembled WGS sequence"/>
</dbReference>
<reference evidence="2" key="1">
    <citation type="submission" date="2021-01" db="EMBL/GenBank/DDBJ databases">
        <title>YIM 132084 draft genome.</title>
        <authorList>
            <person name="An D."/>
        </authorList>
    </citation>
    <scope>NUCLEOTIDE SEQUENCE</scope>
    <source>
        <strain evidence="2">YIM 132084</strain>
    </source>
</reference>
<keyword evidence="1" id="KW-1133">Transmembrane helix</keyword>
<evidence type="ECO:0000313" key="3">
    <source>
        <dbReference type="Proteomes" id="UP000663792"/>
    </source>
</evidence>
<name>A0A938YIT4_9ACTN</name>
<accession>A0A938YIT4</accession>
<dbReference type="EMBL" id="JAERWK010000023">
    <property type="protein sequence ID" value="MBM9469087.1"/>
    <property type="molecule type" value="Genomic_DNA"/>
</dbReference>
<feature type="transmembrane region" description="Helical" evidence="1">
    <location>
        <begin position="74"/>
        <end position="94"/>
    </location>
</feature>
<comment type="caution">
    <text evidence="2">The sequence shown here is derived from an EMBL/GenBank/DDBJ whole genome shotgun (WGS) entry which is preliminary data.</text>
</comment>
<protein>
    <submittedName>
        <fullName evidence="2">Uncharacterized protein</fullName>
    </submittedName>
</protein>
<keyword evidence="1" id="KW-0812">Transmembrane</keyword>
<feature type="transmembrane region" description="Helical" evidence="1">
    <location>
        <begin position="48"/>
        <end position="68"/>
    </location>
</feature>
<evidence type="ECO:0000256" key="1">
    <source>
        <dbReference type="SAM" id="Phobius"/>
    </source>
</evidence>
<organism evidence="2 3">
    <name type="scientific">Nakamurella leprariae</name>
    <dbReference type="NCBI Taxonomy" id="2803911"/>
    <lineage>
        <taxon>Bacteria</taxon>
        <taxon>Bacillati</taxon>
        <taxon>Actinomycetota</taxon>
        <taxon>Actinomycetes</taxon>
        <taxon>Nakamurellales</taxon>
        <taxon>Nakamurellaceae</taxon>
        <taxon>Nakamurella</taxon>
    </lineage>
</organism>
<dbReference type="AlphaFoldDB" id="A0A938YIT4"/>
<sequence length="102" mass="11017">MFASIEIAALVLGALLILAAGLLLGRANRGRRLRWWWSADASGVVRPWAFLPVQLVGIVLFVFGASGLQDRLGWWSYPVALAGILVCSTGPVLVHNARLHEA</sequence>
<feature type="transmembrane region" description="Helical" evidence="1">
    <location>
        <begin position="6"/>
        <end position="27"/>
    </location>
</feature>
<dbReference type="RefSeq" id="WP_205262048.1">
    <property type="nucleotide sequence ID" value="NZ_JAERWK010000023.1"/>
</dbReference>
<evidence type="ECO:0000313" key="2">
    <source>
        <dbReference type="EMBL" id="MBM9469087.1"/>
    </source>
</evidence>
<gene>
    <name evidence="2" type="ORF">JL106_17510</name>
</gene>